<evidence type="ECO:0000313" key="18">
    <source>
        <dbReference type="EMBL" id="KRM97779.1"/>
    </source>
</evidence>
<feature type="binding site" evidence="16">
    <location>
        <position position="87"/>
    </location>
    <ligand>
        <name>Mg(2+)</name>
        <dbReference type="ChEBI" id="CHEBI:18420"/>
        <note>ligand shared between all trimeric partners</note>
    </ligand>
</feature>
<keyword evidence="9" id="KW-0598">Phosphotransferase system</keyword>
<keyword evidence="10 16" id="KW-0479">Metal-binding</keyword>
<comment type="subunit">
    <text evidence="2">Homotrimer.</text>
</comment>
<dbReference type="InterPro" id="IPR003188">
    <property type="entry name" value="PTS_IIA_lac/cel"/>
</dbReference>
<dbReference type="GO" id="GO:0005737">
    <property type="term" value="C:cytoplasm"/>
    <property type="evidence" value="ECO:0007669"/>
    <property type="project" value="UniProtKB-SubCell"/>
</dbReference>
<protein>
    <recommendedName>
        <fullName evidence="3">PTS system lactose-specific EIIA component</fullName>
    </recommendedName>
    <alternativeName>
        <fullName evidence="12">EIIA-Lac</fullName>
    </alternativeName>
    <alternativeName>
        <fullName evidence="14">EIII-Lac</fullName>
    </alternativeName>
    <alternativeName>
        <fullName evidence="13">Lactose-specific phosphotransferase enzyme IIA component</fullName>
    </alternativeName>
</protein>
<evidence type="ECO:0000256" key="15">
    <source>
        <dbReference type="PIRSR" id="PIRSR000699-1"/>
    </source>
</evidence>
<sequence>MGGNKMATKKEISMTGFAIVAYAGDAKTDLIAALEAAKKGEFVHAQKLVASADQAIAAAHNEQTKLLSKEAGGEDMDVTFIMVHGQDTLMTTMLLKDETTYFINEYQRIDKIEKQLGIHPTI</sequence>
<evidence type="ECO:0000256" key="8">
    <source>
        <dbReference type="ARBA" id="ARBA00022679"/>
    </source>
</evidence>
<evidence type="ECO:0000256" key="17">
    <source>
        <dbReference type="PROSITE-ProRule" id="PRU00418"/>
    </source>
</evidence>
<keyword evidence="4" id="KW-0813">Transport</keyword>
<name>A0A0R2DC91_9LACO</name>
<comment type="caution">
    <text evidence="18">The sequence shown here is derived from an EMBL/GenBank/DDBJ whole genome shotgun (WGS) entry which is preliminary data.</text>
</comment>
<evidence type="ECO:0000256" key="14">
    <source>
        <dbReference type="ARBA" id="ARBA00032708"/>
    </source>
</evidence>
<dbReference type="GO" id="GO:0009401">
    <property type="term" value="P:phosphoenolpyruvate-dependent sugar phosphotransferase system"/>
    <property type="evidence" value="ECO:0007669"/>
    <property type="project" value="UniProtKB-KW"/>
</dbReference>
<keyword evidence="5" id="KW-0963">Cytoplasm</keyword>
<organism evidence="18 19">
    <name type="scientific">Loigolactobacillus rennini DSM 20253</name>
    <dbReference type="NCBI Taxonomy" id="1423796"/>
    <lineage>
        <taxon>Bacteria</taxon>
        <taxon>Bacillati</taxon>
        <taxon>Bacillota</taxon>
        <taxon>Bacilli</taxon>
        <taxon>Lactobacillales</taxon>
        <taxon>Lactobacillaceae</taxon>
        <taxon>Loigolactobacillus</taxon>
    </lineage>
</organism>
<accession>A0A0R2DC91</accession>
<evidence type="ECO:0000256" key="3">
    <source>
        <dbReference type="ARBA" id="ARBA00014322"/>
    </source>
</evidence>
<dbReference type="PANTHER" id="PTHR34382">
    <property type="entry name" value="PTS SYSTEM N,N'-DIACETYLCHITOBIOSE-SPECIFIC EIIA COMPONENT"/>
    <property type="match status" value="1"/>
</dbReference>
<evidence type="ECO:0000313" key="19">
    <source>
        <dbReference type="Proteomes" id="UP000051638"/>
    </source>
</evidence>
<evidence type="ECO:0000256" key="7">
    <source>
        <dbReference type="ARBA" id="ARBA00022597"/>
    </source>
</evidence>
<reference evidence="18 19" key="1">
    <citation type="journal article" date="2015" name="Genome Announc.">
        <title>Expanding the biotechnology potential of lactobacilli through comparative genomics of 213 strains and associated genera.</title>
        <authorList>
            <person name="Sun Z."/>
            <person name="Harris H.M."/>
            <person name="McCann A."/>
            <person name="Guo C."/>
            <person name="Argimon S."/>
            <person name="Zhang W."/>
            <person name="Yang X."/>
            <person name="Jeffery I.B."/>
            <person name="Cooney J.C."/>
            <person name="Kagawa T.F."/>
            <person name="Liu W."/>
            <person name="Song Y."/>
            <person name="Salvetti E."/>
            <person name="Wrobel A."/>
            <person name="Rasinkangas P."/>
            <person name="Parkhill J."/>
            <person name="Rea M.C."/>
            <person name="O'Sullivan O."/>
            <person name="Ritari J."/>
            <person name="Douillard F.P."/>
            <person name="Paul Ross R."/>
            <person name="Yang R."/>
            <person name="Briner A.E."/>
            <person name="Felis G.E."/>
            <person name="de Vos W.M."/>
            <person name="Barrangou R."/>
            <person name="Klaenhammer T.R."/>
            <person name="Caufield P.W."/>
            <person name="Cui Y."/>
            <person name="Zhang H."/>
            <person name="O'Toole P.W."/>
        </authorList>
    </citation>
    <scope>NUCLEOTIDE SEQUENCE [LARGE SCALE GENOMIC DNA]</scope>
    <source>
        <strain evidence="18 19">DSM 20253</strain>
    </source>
</reference>
<evidence type="ECO:0000256" key="16">
    <source>
        <dbReference type="PIRSR" id="PIRSR000699-2"/>
    </source>
</evidence>
<evidence type="ECO:0000256" key="1">
    <source>
        <dbReference type="ARBA" id="ARBA00004496"/>
    </source>
</evidence>
<comment type="subcellular location">
    <subcellularLocation>
        <location evidence="1">Cytoplasm</location>
    </subcellularLocation>
</comment>
<dbReference type="CDD" id="cd00215">
    <property type="entry name" value="PTS_IIA_lac"/>
    <property type="match status" value="1"/>
</dbReference>
<dbReference type="PROSITE" id="PS51095">
    <property type="entry name" value="PTS_EIIA_TYPE_3"/>
    <property type="match status" value="1"/>
</dbReference>
<proteinExistence type="predicted"/>
<comment type="cofactor">
    <cofactor evidence="16">
        <name>Mg(2+)</name>
        <dbReference type="ChEBI" id="CHEBI:18420"/>
    </cofactor>
    <text evidence="16">Binds 1 Mg(2+) ion per trimer.</text>
</comment>
<evidence type="ECO:0000256" key="10">
    <source>
        <dbReference type="ARBA" id="ARBA00022723"/>
    </source>
</evidence>
<dbReference type="STRING" id="1423796.FC24_GL001385"/>
<keyword evidence="11 16" id="KW-0460">Magnesium</keyword>
<evidence type="ECO:0000256" key="2">
    <source>
        <dbReference type="ARBA" id="ARBA00011233"/>
    </source>
</evidence>
<dbReference type="PANTHER" id="PTHR34382:SF9">
    <property type="entry name" value="PHOSPHOTRANSFERASE SYSTEM SUGAR-SPECIFIC EII COMPONENT"/>
    <property type="match status" value="1"/>
</dbReference>
<evidence type="ECO:0000256" key="5">
    <source>
        <dbReference type="ARBA" id="ARBA00022490"/>
    </source>
</evidence>
<dbReference type="PATRIC" id="fig|1423796.3.peg.1412"/>
<dbReference type="AlphaFoldDB" id="A0A0R2DC91"/>
<feature type="modified residue" description="Phosphohistidine; by HPr" evidence="17">
    <location>
        <position position="84"/>
    </location>
</feature>
<keyword evidence="7" id="KW-0762">Sugar transport</keyword>
<gene>
    <name evidence="18" type="ORF">FC24_GL001385</name>
</gene>
<dbReference type="Pfam" id="PF02255">
    <property type="entry name" value="PTS_IIA"/>
    <property type="match status" value="1"/>
</dbReference>
<keyword evidence="8" id="KW-0808">Transferase</keyword>
<evidence type="ECO:0000256" key="11">
    <source>
        <dbReference type="ARBA" id="ARBA00022842"/>
    </source>
</evidence>
<dbReference type="PIRSF" id="PIRSF000699">
    <property type="entry name" value="PTS_IILac_III"/>
    <property type="match status" value="1"/>
</dbReference>
<keyword evidence="19" id="KW-1185">Reference proteome</keyword>
<dbReference type="InterPro" id="IPR036542">
    <property type="entry name" value="PTS_IIA_lac/cel_sf"/>
</dbReference>
<dbReference type="Gene3D" id="1.20.58.80">
    <property type="entry name" value="Phosphotransferase system, lactose/cellobiose-type IIA subunit"/>
    <property type="match status" value="1"/>
</dbReference>
<evidence type="ECO:0000256" key="13">
    <source>
        <dbReference type="ARBA" id="ARBA00031467"/>
    </source>
</evidence>
<dbReference type="GO" id="GO:0046872">
    <property type="term" value="F:metal ion binding"/>
    <property type="evidence" value="ECO:0007669"/>
    <property type="project" value="UniProtKB-KW"/>
</dbReference>
<evidence type="ECO:0000256" key="9">
    <source>
        <dbReference type="ARBA" id="ARBA00022683"/>
    </source>
</evidence>
<dbReference type="GO" id="GO:0016740">
    <property type="term" value="F:transferase activity"/>
    <property type="evidence" value="ECO:0007669"/>
    <property type="project" value="UniProtKB-KW"/>
</dbReference>
<keyword evidence="6" id="KW-0597">Phosphoprotein</keyword>
<evidence type="ECO:0000256" key="4">
    <source>
        <dbReference type="ARBA" id="ARBA00022448"/>
    </source>
</evidence>
<dbReference type="SUPFAM" id="SSF46973">
    <property type="entry name" value="Enzyme IIa from lactose specific PTS, IIa-lac"/>
    <property type="match status" value="1"/>
</dbReference>
<feature type="active site" description="Tele-phosphohistidine intermediate" evidence="15">
    <location>
        <position position="84"/>
    </location>
</feature>
<dbReference type="Proteomes" id="UP000051638">
    <property type="component" value="Unassembled WGS sequence"/>
</dbReference>
<evidence type="ECO:0000256" key="6">
    <source>
        <dbReference type="ARBA" id="ARBA00022553"/>
    </source>
</evidence>
<dbReference type="EMBL" id="AYYI01000036">
    <property type="protein sequence ID" value="KRM97779.1"/>
    <property type="molecule type" value="Genomic_DNA"/>
</dbReference>
<evidence type="ECO:0000256" key="12">
    <source>
        <dbReference type="ARBA" id="ARBA00030293"/>
    </source>
</evidence>